<dbReference type="SMART" id="SM00477">
    <property type="entry name" value="NUC"/>
    <property type="match status" value="1"/>
</dbReference>
<feature type="domain" description="DNA/RNA non-specific endonuclease/pyrophosphatase/phosphodiesterase" evidence="2">
    <location>
        <begin position="59"/>
        <end position="252"/>
    </location>
</feature>
<comment type="caution">
    <text evidence="3">The sequence shown here is derived from an EMBL/GenBank/DDBJ whole genome shotgun (WGS) entry which is preliminary data.</text>
</comment>
<dbReference type="CDD" id="cd00091">
    <property type="entry name" value="NUC"/>
    <property type="match status" value="1"/>
</dbReference>
<dbReference type="InterPro" id="IPR044925">
    <property type="entry name" value="His-Me_finger_sf"/>
</dbReference>
<evidence type="ECO:0000259" key="1">
    <source>
        <dbReference type="SMART" id="SM00477"/>
    </source>
</evidence>
<dbReference type="SUPFAM" id="SSF54060">
    <property type="entry name" value="His-Me finger endonucleases"/>
    <property type="match status" value="1"/>
</dbReference>
<name>A0ABW5KW71_9FLAO</name>
<dbReference type="InterPro" id="IPR001604">
    <property type="entry name" value="Endo_G_ENPP1-like_dom"/>
</dbReference>
<feature type="domain" description="ENPP1-3/EXOG-like endonuclease/phosphodiesterase" evidence="1">
    <location>
        <begin position="60"/>
        <end position="252"/>
    </location>
</feature>
<dbReference type="InterPro" id="IPR044929">
    <property type="entry name" value="DNA/RNA_non-sp_Endonuclease_sf"/>
</dbReference>
<evidence type="ECO:0000313" key="3">
    <source>
        <dbReference type="EMBL" id="MFD2551847.1"/>
    </source>
</evidence>
<dbReference type="Proteomes" id="UP001597472">
    <property type="component" value="Unassembled WGS sequence"/>
</dbReference>
<dbReference type="Pfam" id="PF01223">
    <property type="entry name" value="Endonuclease_NS"/>
    <property type="match status" value="1"/>
</dbReference>
<dbReference type="PANTHER" id="PTHR13966">
    <property type="entry name" value="ENDONUCLEASE RELATED"/>
    <property type="match status" value="1"/>
</dbReference>
<dbReference type="InterPro" id="IPR040255">
    <property type="entry name" value="Non-specific_endonuclease"/>
</dbReference>
<keyword evidence="3" id="KW-0540">Nuclease</keyword>
<organism evidence="3 4">
    <name type="scientific">Bizionia sediminis</name>
    <dbReference type="NCBI Taxonomy" id="1737064"/>
    <lineage>
        <taxon>Bacteria</taxon>
        <taxon>Pseudomonadati</taxon>
        <taxon>Bacteroidota</taxon>
        <taxon>Flavobacteriia</taxon>
        <taxon>Flavobacteriales</taxon>
        <taxon>Flavobacteriaceae</taxon>
        <taxon>Bizionia</taxon>
    </lineage>
</organism>
<dbReference type="EMBL" id="JBHULS010000003">
    <property type="protein sequence ID" value="MFD2551847.1"/>
    <property type="molecule type" value="Genomic_DNA"/>
</dbReference>
<reference evidence="4" key="1">
    <citation type="journal article" date="2019" name="Int. J. Syst. Evol. Microbiol.">
        <title>The Global Catalogue of Microorganisms (GCM) 10K type strain sequencing project: providing services to taxonomists for standard genome sequencing and annotation.</title>
        <authorList>
            <consortium name="The Broad Institute Genomics Platform"/>
            <consortium name="The Broad Institute Genome Sequencing Center for Infectious Disease"/>
            <person name="Wu L."/>
            <person name="Ma J."/>
        </authorList>
    </citation>
    <scope>NUCLEOTIDE SEQUENCE [LARGE SCALE GENOMIC DNA]</scope>
    <source>
        <strain evidence="4">KCTC 42587</strain>
    </source>
</reference>
<evidence type="ECO:0000313" key="4">
    <source>
        <dbReference type="Proteomes" id="UP001597472"/>
    </source>
</evidence>
<dbReference type="RefSeq" id="WP_376893396.1">
    <property type="nucleotide sequence ID" value="NZ_JBHULS010000003.1"/>
</dbReference>
<sequence>MKKRTIYTVIAVIIAVLVYGYEFSLKNQSQQATVAAGLEIKTATVAFLMPTSTTGLVVHHTGYSLSYNEAHEQAEWVAYNLKKEHLSKTTFKRPFFEIDKAVKTGAASWRNYKNSGYNKGHLCPAADRRFSKAAHDETFLTSNITPQLQAFNAGIWNLLEQKTRYWAHTYHDVFVVTGGILSADLKTIGPEQVSVPAFFYKVVFDYNGTKPKIIAFLIPHKQTGKPLESFVVSVDYLEVLTGIDFFPNLDDDLETALEASTAYDKWRF</sequence>
<dbReference type="InterPro" id="IPR020821">
    <property type="entry name" value="ENPP1-3/EXOG-like_nuc-like"/>
</dbReference>
<keyword evidence="4" id="KW-1185">Reference proteome</keyword>
<proteinExistence type="predicted"/>
<dbReference type="PANTHER" id="PTHR13966:SF5">
    <property type="entry name" value="ENDONUCLEASE G, MITOCHONDRIAL"/>
    <property type="match status" value="1"/>
</dbReference>
<gene>
    <name evidence="3" type="ORF">ACFSQP_08465</name>
</gene>
<dbReference type="Gene3D" id="3.40.570.10">
    <property type="entry name" value="Extracellular Endonuclease, subunit A"/>
    <property type="match status" value="1"/>
</dbReference>
<dbReference type="SMART" id="SM00892">
    <property type="entry name" value="Endonuclease_NS"/>
    <property type="match status" value="1"/>
</dbReference>
<keyword evidence="3" id="KW-0255">Endonuclease</keyword>
<keyword evidence="3" id="KW-0378">Hydrolase</keyword>
<accession>A0ABW5KW71</accession>
<evidence type="ECO:0000259" key="2">
    <source>
        <dbReference type="SMART" id="SM00892"/>
    </source>
</evidence>
<dbReference type="GO" id="GO:0004519">
    <property type="term" value="F:endonuclease activity"/>
    <property type="evidence" value="ECO:0007669"/>
    <property type="project" value="UniProtKB-KW"/>
</dbReference>
<protein>
    <submittedName>
        <fullName evidence="3">DNA/RNA non-specific endonuclease</fullName>
    </submittedName>
</protein>